<dbReference type="AlphaFoldDB" id="A0A397V177"/>
<dbReference type="InterPro" id="IPR032675">
    <property type="entry name" value="LRR_dom_sf"/>
</dbReference>
<dbReference type="Proteomes" id="UP000266673">
    <property type="component" value="Unassembled WGS sequence"/>
</dbReference>
<dbReference type="EMBL" id="QKWP01000796">
    <property type="protein sequence ID" value="RIB14769.1"/>
    <property type="molecule type" value="Genomic_DNA"/>
</dbReference>
<protein>
    <submittedName>
        <fullName evidence="1">Uncharacterized protein</fullName>
    </submittedName>
</protein>
<organism evidence="1 2">
    <name type="scientific">Gigaspora rosea</name>
    <dbReference type="NCBI Taxonomy" id="44941"/>
    <lineage>
        <taxon>Eukaryota</taxon>
        <taxon>Fungi</taxon>
        <taxon>Fungi incertae sedis</taxon>
        <taxon>Mucoromycota</taxon>
        <taxon>Glomeromycotina</taxon>
        <taxon>Glomeromycetes</taxon>
        <taxon>Diversisporales</taxon>
        <taxon>Gigasporaceae</taxon>
        <taxon>Gigaspora</taxon>
    </lineage>
</organism>
<proteinExistence type="predicted"/>
<sequence>MEETIGRCTCMNTTLKSLNLQSNGFGLQEGKAIADALRKNTTLTSLDLNFNKFRLEAGKAFAGRFEEHHTDFSESSNTSLTFWISDIIIVGADAENGLC</sequence>
<dbReference type="Gene3D" id="3.80.10.10">
    <property type="entry name" value="Ribonuclease Inhibitor"/>
    <property type="match status" value="1"/>
</dbReference>
<keyword evidence="2" id="KW-1185">Reference proteome</keyword>
<name>A0A397V177_9GLOM</name>
<dbReference type="SUPFAM" id="SSF52047">
    <property type="entry name" value="RNI-like"/>
    <property type="match status" value="1"/>
</dbReference>
<evidence type="ECO:0000313" key="1">
    <source>
        <dbReference type="EMBL" id="RIB14769.1"/>
    </source>
</evidence>
<dbReference type="OrthoDB" id="120976at2759"/>
<comment type="caution">
    <text evidence="1">The sequence shown here is derived from an EMBL/GenBank/DDBJ whole genome shotgun (WGS) entry which is preliminary data.</text>
</comment>
<dbReference type="SMART" id="SM00368">
    <property type="entry name" value="LRR_RI"/>
    <property type="match status" value="2"/>
</dbReference>
<accession>A0A397V177</accession>
<evidence type="ECO:0000313" key="2">
    <source>
        <dbReference type="Proteomes" id="UP000266673"/>
    </source>
</evidence>
<gene>
    <name evidence="1" type="ORF">C2G38_2194069</name>
</gene>
<reference evidence="1 2" key="1">
    <citation type="submission" date="2018-06" db="EMBL/GenBank/DDBJ databases">
        <title>Comparative genomics reveals the genomic features of Rhizophagus irregularis, R. cerebriforme, R. diaphanum and Gigaspora rosea, and their symbiotic lifestyle signature.</title>
        <authorList>
            <person name="Morin E."/>
            <person name="San Clemente H."/>
            <person name="Chen E.C.H."/>
            <person name="De La Providencia I."/>
            <person name="Hainaut M."/>
            <person name="Kuo A."/>
            <person name="Kohler A."/>
            <person name="Murat C."/>
            <person name="Tang N."/>
            <person name="Roy S."/>
            <person name="Loubradou J."/>
            <person name="Henrissat B."/>
            <person name="Grigoriev I.V."/>
            <person name="Corradi N."/>
            <person name="Roux C."/>
            <person name="Martin F.M."/>
        </authorList>
    </citation>
    <scope>NUCLEOTIDE SEQUENCE [LARGE SCALE GENOMIC DNA]</scope>
    <source>
        <strain evidence="1 2">DAOM 194757</strain>
    </source>
</reference>
<dbReference type="Pfam" id="PF13516">
    <property type="entry name" value="LRR_6"/>
    <property type="match status" value="2"/>
</dbReference>
<dbReference type="InterPro" id="IPR001611">
    <property type="entry name" value="Leu-rich_rpt"/>
</dbReference>